<evidence type="ECO:0000256" key="1">
    <source>
        <dbReference type="SAM" id="MobiDB-lite"/>
    </source>
</evidence>
<evidence type="ECO:0000313" key="4">
    <source>
        <dbReference type="Proteomes" id="UP000034196"/>
    </source>
</evidence>
<dbReference type="Gene3D" id="1.10.260.40">
    <property type="entry name" value="lambda repressor-like DNA-binding domains"/>
    <property type="match status" value="1"/>
</dbReference>
<dbReference type="SUPFAM" id="SSF47413">
    <property type="entry name" value="lambda repressor-like DNA-binding domains"/>
    <property type="match status" value="1"/>
</dbReference>
<dbReference type="AlphaFoldDB" id="A0A1J4NM58"/>
<dbReference type="Pfam" id="PF13560">
    <property type="entry name" value="HTH_31"/>
    <property type="match status" value="1"/>
</dbReference>
<dbReference type="STRING" id="1428628.WN71_034185"/>
<feature type="domain" description="HTH cro/C1-type" evidence="2">
    <location>
        <begin position="142"/>
        <end position="188"/>
    </location>
</feature>
<organism evidence="3 4">
    <name type="scientific">Streptomyces mangrovisoli</name>
    <dbReference type="NCBI Taxonomy" id="1428628"/>
    <lineage>
        <taxon>Bacteria</taxon>
        <taxon>Bacillati</taxon>
        <taxon>Actinomycetota</taxon>
        <taxon>Actinomycetes</taxon>
        <taxon>Kitasatosporales</taxon>
        <taxon>Streptomycetaceae</taxon>
        <taxon>Streptomyces</taxon>
    </lineage>
</organism>
<protein>
    <recommendedName>
        <fullName evidence="2">HTH cro/C1-type domain-containing protein</fullName>
    </recommendedName>
</protein>
<dbReference type="SMART" id="SM00530">
    <property type="entry name" value="HTH_XRE"/>
    <property type="match status" value="1"/>
</dbReference>
<proteinExistence type="predicted"/>
<dbReference type="CDD" id="cd00093">
    <property type="entry name" value="HTH_XRE"/>
    <property type="match status" value="1"/>
</dbReference>
<keyword evidence="4" id="KW-1185">Reference proteome</keyword>
<name>A0A1J4NM58_9ACTN</name>
<feature type="region of interest" description="Disordered" evidence="1">
    <location>
        <begin position="103"/>
        <end position="127"/>
    </location>
</feature>
<comment type="caution">
    <text evidence="3">The sequence shown here is derived from an EMBL/GenBank/DDBJ whole genome shotgun (WGS) entry which is preliminary data.</text>
</comment>
<dbReference type="PROSITE" id="PS50943">
    <property type="entry name" value="HTH_CROC1"/>
    <property type="match status" value="1"/>
</dbReference>
<feature type="compositionally biased region" description="Basic and acidic residues" evidence="1">
    <location>
        <begin position="310"/>
        <end position="324"/>
    </location>
</feature>
<dbReference type="RefSeq" id="WP_046584019.1">
    <property type="nucleotide sequence ID" value="NZ_LAVA02000104.1"/>
</dbReference>
<feature type="region of interest" description="Disordered" evidence="1">
    <location>
        <begin position="296"/>
        <end position="324"/>
    </location>
</feature>
<accession>A0A1J4NM58</accession>
<dbReference type="InterPro" id="IPR001387">
    <property type="entry name" value="Cro/C1-type_HTH"/>
</dbReference>
<sequence length="324" mass="35493">MNPLPLARNIAESVQALAQTLLASDYGEQDLESLLRQAGELTREVEYYICAAVQDARRKGTSWEEVAAAASVSAATARSRWAERKVRRRFERRAAEQLELRQRDPVTLPVPPRTDGKSRVQPSDRSASKLAAALSHLHRNSGLTIRQVAAATDLSPSYVSRIMSGERLPNWSAVAMLADLFRGDPDELTVLWENAHGMTPPARQPLPDAAARLNAALRGLYLAAAAPSPARIHDASGCTLTVRMIKDILEGRTVPDWKTTATFIQAVGGTPTDIRPLWEAVHYAFLVFLDPGDGDTPLPPPFNAGGGRMVHQDQDQDQNRNEQP</sequence>
<evidence type="ECO:0000259" key="2">
    <source>
        <dbReference type="PROSITE" id="PS50943"/>
    </source>
</evidence>
<dbReference type="Proteomes" id="UP000034196">
    <property type="component" value="Unassembled WGS sequence"/>
</dbReference>
<reference evidence="3" key="1">
    <citation type="submission" date="2016-10" db="EMBL/GenBank/DDBJ databases">
        <title>Genome sequence of Streptomyces mangrovisoli MUSC 149.</title>
        <authorList>
            <person name="Lee L.-H."/>
            <person name="Ser H.-L."/>
        </authorList>
    </citation>
    <scope>NUCLEOTIDE SEQUENCE [LARGE SCALE GENOMIC DNA]</scope>
    <source>
        <strain evidence="3">MUSC 149</strain>
    </source>
</reference>
<evidence type="ECO:0000313" key="3">
    <source>
        <dbReference type="EMBL" id="OIJ63415.1"/>
    </source>
</evidence>
<dbReference type="InterPro" id="IPR010982">
    <property type="entry name" value="Lambda_DNA-bd_dom_sf"/>
</dbReference>
<gene>
    <name evidence="3" type="ORF">WN71_034185</name>
</gene>
<dbReference type="EMBL" id="LAVA02000104">
    <property type="protein sequence ID" value="OIJ63415.1"/>
    <property type="molecule type" value="Genomic_DNA"/>
</dbReference>
<dbReference type="GO" id="GO:0003677">
    <property type="term" value="F:DNA binding"/>
    <property type="evidence" value="ECO:0007669"/>
    <property type="project" value="InterPro"/>
</dbReference>